<dbReference type="PANTHER" id="PTHR15160">
    <property type="entry name" value="VON HIPPEL-LINDAU PROTEIN"/>
    <property type="match status" value="1"/>
</dbReference>
<reference evidence="3" key="1">
    <citation type="journal article" date="2019" name="Int. J. Syst. Evol. Microbiol.">
        <title>The Global Catalogue of Microorganisms (GCM) 10K type strain sequencing project: providing services to taxonomists for standard genome sequencing and annotation.</title>
        <authorList>
            <consortium name="The Broad Institute Genomics Platform"/>
            <consortium name="The Broad Institute Genome Sequencing Center for Infectious Disease"/>
            <person name="Wu L."/>
            <person name="Ma J."/>
        </authorList>
    </citation>
    <scope>NUCLEOTIDE SEQUENCE [LARGE SCALE GENOMIC DNA]</scope>
    <source>
        <strain evidence="3">CGMCC 1.16026</strain>
    </source>
</reference>
<accession>A0ABW1Z3S6</accession>
<dbReference type="RefSeq" id="WP_263372148.1">
    <property type="nucleotide sequence ID" value="NZ_JAGSYD010000004.1"/>
</dbReference>
<gene>
    <name evidence="2" type="ORF">ACFQBQ_01085</name>
</gene>
<dbReference type="InterPro" id="IPR036104">
    <property type="entry name" value="BFN_sf"/>
</dbReference>
<proteinExistence type="predicted"/>
<name>A0ABW1Z3S6_9BACT</name>
<feature type="domain" description="BFN" evidence="1">
    <location>
        <begin position="19"/>
        <end position="150"/>
    </location>
</feature>
<organism evidence="2 3">
    <name type="scientific">Granulicella cerasi</name>
    <dbReference type="NCBI Taxonomy" id="741063"/>
    <lineage>
        <taxon>Bacteria</taxon>
        <taxon>Pseudomonadati</taxon>
        <taxon>Acidobacteriota</taxon>
        <taxon>Terriglobia</taxon>
        <taxon>Terriglobales</taxon>
        <taxon>Acidobacteriaceae</taxon>
        <taxon>Granulicella</taxon>
    </lineage>
</organism>
<comment type="caution">
    <text evidence="2">The sequence shown here is derived from an EMBL/GenBank/DDBJ whole genome shotgun (WGS) entry which is preliminary data.</text>
</comment>
<protein>
    <submittedName>
        <fullName evidence="2">Bifunctional nuclease family protein</fullName>
    </submittedName>
</protein>
<dbReference type="PROSITE" id="PS51658">
    <property type="entry name" value="BFN"/>
    <property type="match status" value="1"/>
</dbReference>
<sequence>MQLPGFKYEPDPATTADPEVEVKVRGLMMDPSTKMPIVVLNDLDGEVVLPIWVGLLEANAIAIEIEKASMPRPMTHDLMRNLVQAMNGQVTRVVVAALREDTFYATVWVSQEGEPVALDARPSDAIALALRADCPIYVSKSVLEHAREAATQALGARTPEDVKQWLEELNDDDLGDYKM</sequence>
<dbReference type="InterPro" id="IPR003729">
    <property type="entry name" value="Bi_nuclease_dom"/>
</dbReference>
<evidence type="ECO:0000313" key="2">
    <source>
        <dbReference type="EMBL" id="MFC6644207.1"/>
    </source>
</evidence>
<dbReference type="Gene3D" id="3.10.690.10">
    <property type="entry name" value="Bifunctional nuclease domain"/>
    <property type="match status" value="1"/>
</dbReference>
<dbReference type="SUPFAM" id="SSF103256">
    <property type="entry name" value="Hypothetical protein TM0160"/>
    <property type="match status" value="1"/>
</dbReference>
<dbReference type="EMBL" id="JBHSWI010000001">
    <property type="protein sequence ID" value="MFC6644207.1"/>
    <property type="molecule type" value="Genomic_DNA"/>
</dbReference>
<dbReference type="Pfam" id="PF02577">
    <property type="entry name" value="BFN_dom"/>
    <property type="match status" value="1"/>
</dbReference>
<evidence type="ECO:0000259" key="1">
    <source>
        <dbReference type="PROSITE" id="PS51658"/>
    </source>
</evidence>
<evidence type="ECO:0000313" key="3">
    <source>
        <dbReference type="Proteomes" id="UP001596391"/>
    </source>
</evidence>
<dbReference type="Proteomes" id="UP001596391">
    <property type="component" value="Unassembled WGS sequence"/>
</dbReference>
<keyword evidence="3" id="KW-1185">Reference proteome</keyword>
<dbReference type="PANTHER" id="PTHR15160:SF1">
    <property type="entry name" value="VON HIPPEL-LINDAU DISEASE TUMOR SUPPRESSOR"/>
    <property type="match status" value="1"/>
</dbReference>